<dbReference type="AlphaFoldDB" id="A0A448MQD7"/>
<reference evidence="6 7" key="1">
    <citation type="submission" date="2018-12" db="EMBL/GenBank/DDBJ databases">
        <authorList>
            <consortium name="Pathogen Informatics"/>
        </authorList>
    </citation>
    <scope>NUCLEOTIDE SEQUENCE [LARGE SCALE GENOMIC DNA]</scope>
    <source>
        <strain evidence="6 7">NCTC8284</strain>
    </source>
</reference>
<dbReference type="Proteomes" id="UP000278733">
    <property type="component" value="Chromosome"/>
</dbReference>
<accession>A0A448MQD7</accession>
<sequence>MSKSLGNYIGVTDAPNDMFGKVMSISDELMWDWYNLLSFRPLTEIEQLKVDVKMAKST</sequence>
<evidence type="ECO:0000313" key="6">
    <source>
        <dbReference type="EMBL" id="VEH67336.1"/>
    </source>
</evidence>
<dbReference type="Gene3D" id="1.10.240.10">
    <property type="entry name" value="Tyrosyl-Transfer RNA Synthetase"/>
    <property type="match status" value="1"/>
</dbReference>
<dbReference type="GO" id="GO:0005524">
    <property type="term" value="F:ATP binding"/>
    <property type="evidence" value="ECO:0007669"/>
    <property type="project" value="UniProtKB-KW"/>
</dbReference>
<keyword evidence="4" id="KW-0648">Protein biosynthesis</keyword>
<evidence type="ECO:0000256" key="1">
    <source>
        <dbReference type="ARBA" id="ARBA00022598"/>
    </source>
</evidence>
<dbReference type="Pfam" id="PF00579">
    <property type="entry name" value="tRNA-synt_1b"/>
    <property type="match status" value="1"/>
</dbReference>
<gene>
    <name evidence="6" type="primary">tyrS_3</name>
    <name evidence="6" type="ORF">NCTC8284_02522</name>
</gene>
<evidence type="ECO:0000256" key="4">
    <source>
        <dbReference type="ARBA" id="ARBA00022917"/>
    </source>
</evidence>
<keyword evidence="5" id="KW-0030">Aminoacyl-tRNA synthetase</keyword>
<dbReference type="EC" id="6.1.1.1" evidence="6"/>
<dbReference type="GO" id="GO:0004831">
    <property type="term" value="F:tyrosine-tRNA ligase activity"/>
    <property type="evidence" value="ECO:0007669"/>
    <property type="project" value="UniProtKB-EC"/>
</dbReference>
<keyword evidence="2" id="KW-0547">Nucleotide-binding</keyword>
<keyword evidence="3" id="KW-0067">ATP-binding</keyword>
<dbReference type="KEGG" id="rpne:NCTC8284_02522"/>
<proteinExistence type="predicted"/>
<dbReference type="InterPro" id="IPR002305">
    <property type="entry name" value="aa-tRNA-synth_Ic"/>
</dbReference>
<name>A0A448MQD7_9PAST</name>
<keyword evidence="1 6" id="KW-0436">Ligase</keyword>
<dbReference type="EMBL" id="LR134405">
    <property type="protein sequence ID" value="VEH67336.1"/>
    <property type="molecule type" value="Genomic_DNA"/>
</dbReference>
<dbReference type="SUPFAM" id="SSF52374">
    <property type="entry name" value="Nucleotidylyl transferase"/>
    <property type="match status" value="1"/>
</dbReference>
<evidence type="ECO:0000256" key="5">
    <source>
        <dbReference type="ARBA" id="ARBA00023146"/>
    </source>
</evidence>
<protein>
    <submittedName>
        <fullName evidence="6">Tyrosyl-tRNA synthase</fullName>
        <ecNumber evidence="6">6.1.1.1</ecNumber>
    </submittedName>
</protein>
<evidence type="ECO:0000256" key="2">
    <source>
        <dbReference type="ARBA" id="ARBA00022741"/>
    </source>
</evidence>
<organism evidence="6 7">
    <name type="scientific">Rodentibacter pneumotropicus</name>
    <dbReference type="NCBI Taxonomy" id="758"/>
    <lineage>
        <taxon>Bacteria</taxon>
        <taxon>Pseudomonadati</taxon>
        <taxon>Pseudomonadota</taxon>
        <taxon>Gammaproteobacteria</taxon>
        <taxon>Pasteurellales</taxon>
        <taxon>Pasteurellaceae</taxon>
        <taxon>Rodentibacter</taxon>
    </lineage>
</organism>
<evidence type="ECO:0000313" key="7">
    <source>
        <dbReference type="Proteomes" id="UP000278733"/>
    </source>
</evidence>
<evidence type="ECO:0000256" key="3">
    <source>
        <dbReference type="ARBA" id="ARBA00022840"/>
    </source>
</evidence>
<dbReference type="GO" id="GO:0006418">
    <property type="term" value="P:tRNA aminoacylation for protein translation"/>
    <property type="evidence" value="ECO:0007669"/>
    <property type="project" value="InterPro"/>
</dbReference>